<evidence type="ECO:0000256" key="2">
    <source>
        <dbReference type="ARBA" id="ARBA00022527"/>
    </source>
</evidence>
<dbReference type="PROSITE" id="PS50011">
    <property type="entry name" value="PROTEIN_KINASE_DOM"/>
    <property type="match status" value="1"/>
</dbReference>
<dbReference type="PROSITE" id="PS00108">
    <property type="entry name" value="PROTEIN_KINASE_ST"/>
    <property type="match status" value="1"/>
</dbReference>
<evidence type="ECO:0000256" key="1">
    <source>
        <dbReference type="ARBA" id="ARBA00012513"/>
    </source>
</evidence>
<dbReference type="SMART" id="SM00220">
    <property type="entry name" value="S_TKc"/>
    <property type="match status" value="1"/>
</dbReference>
<feature type="compositionally biased region" description="Low complexity" evidence="11">
    <location>
        <begin position="76"/>
        <end position="96"/>
    </location>
</feature>
<dbReference type="Pfam" id="PF00069">
    <property type="entry name" value="Pkinase"/>
    <property type="match status" value="1"/>
</dbReference>
<dbReference type="InterPro" id="IPR011009">
    <property type="entry name" value="Kinase-like_dom_sf"/>
</dbReference>
<evidence type="ECO:0000256" key="8">
    <source>
        <dbReference type="ARBA" id="ARBA00048679"/>
    </source>
</evidence>
<dbReference type="InterPro" id="IPR008271">
    <property type="entry name" value="Ser/Thr_kinase_AS"/>
</dbReference>
<sequence>MPKLKQLFLGSAADRKLATESPTPSPSSTPSLPFSEPDKIEVDKLRPPKPDSAKDHSSGSESGGDGTVTRGRQQDQNQPQSQGRPSSRGSSRNRSRSNSDAKLSELVRKNSVSSQKQLRFELYEDGTHVHTLKSSRRQEKLSHMLRELLGSKKVRDEAVSAVPKILGPQDQPENTKQDNNEKQEKQEKDRSPSPPSLINGLLQQIKFGDRDADNVVRTTGNTDQVSFAQKYGRCHEVIGKGSFGIVRVAHKADPNNSQQEQLYAVKEFKKRPQESDNDYSKRLTSEFCISSSLHHPNIIETLDLLQDAKGEFCEVMEYCAGGDLYSLILAAGKLEYIEADCFFKQILVGVNYMHSMGVAHRDLKPENILLTSHGAVKITDFGNGECFRMAWEKEIHLSTGLCGSTPYIAPEEYGDQEFDPRAVDIWALGVIYMAMRTGRHLWNIAKPGNDEFYDKYLEGRKNAGGYGPIETLKRARCRNVIYSILDPIPSRRITGKQILNSEWGREIRICAAGLAGT</sequence>
<keyword evidence="6 10" id="KW-0067">ATP-binding</keyword>
<comment type="catalytic activity">
    <reaction evidence="8">
        <text>L-seryl-[protein] + ATP = O-phospho-L-seryl-[protein] + ADP + H(+)</text>
        <dbReference type="Rhea" id="RHEA:17989"/>
        <dbReference type="Rhea" id="RHEA-COMP:9863"/>
        <dbReference type="Rhea" id="RHEA-COMP:11604"/>
        <dbReference type="ChEBI" id="CHEBI:15378"/>
        <dbReference type="ChEBI" id="CHEBI:29999"/>
        <dbReference type="ChEBI" id="CHEBI:30616"/>
        <dbReference type="ChEBI" id="CHEBI:83421"/>
        <dbReference type="ChEBI" id="CHEBI:456216"/>
        <dbReference type="EC" id="2.7.11.1"/>
    </reaction>
</comment>
<proteinExistence type="predicted"/>
<keyword evidence="2" id="KW-0723">Serine/threonine-protein kinase</keyword>
<feature type="compositionally biased region" description="Low complexity" evidence="11">
    <location>
        <begin position="19"/>
        <end position="35"/>
    </location>
</feature>
<dbReference type="CDD" id="cd13994">
    <property type="entry name" value="STKc_HAL4_like"/>
    <property type="match status" value="1"/>
</dbReference>
<dbReference type="PANTHER" id="PTHR24343:SF558">
    <property type="entry name" value="PROTEIN KINASE DOMAIN-CONTAINING PROTEIN"/>
    <property type="match status" value="1"/>
</dbReference>
<gene>
    <name evidence="13" type="ORF">GNLVRS02_ARAD1D34848g</name>
</gene>
<dbReference type="PROSITE" id="PS00107">
    <property type="entry name" value="PROTEIN_KINASE_ATP"/>
    <property type="match status" value="1"/>
</dbReference>
<evidence type="ECO:0000256" key="7">
    <source>
        <dbReference type="ARBA" id="ARBA00047899"/>
    </source>
</evidence>
<dbReference type="GO" id="GO:0005524">
    <property type="term" value="F:ATP binding"/>
    <property type="evidence" value="ECO:0007669"/>
    <property type="project" value="UniProtKB-UniRule"/>
</dbReference>
<feature type="region of interest" description="Disordered" evidence="11">
    <location>
        <begin position="1"/>
        <end position="116"/>
    </location>
</feature>
<feature type="compositionally biased region" description="Basic and acidic residues" evidence="11">
    <location>
        <begin position="173"/>
        <end position="191"/>
    </location>
</feature>
<evidence type="ECO:0000256" key="11">
    <source>
        <dbReference type="SAM" id="MobiDB-lite"/>
    </source>
</evidence>
<reference evidence="13" key="2">
    <citation type="submission" date="2014-06" db="EMBL/GenBank/DDBJ databases">
        <title>The complete genome of Blastobotrys (Arxula) adeninivorans LS3 - a yeast of biotechnological interest.</title>
        <authorList>
            <person name="Kunze G."/>
            <person name="Gaillardin C."/>
            <person name="Czernicka M."/>
            <person name="Durrens P."/>
            <person name="Martin T."/>
            <person name="Boer E."/>
            <person name="Gabaldon T."/>
            <person name="Cruz J."/>
            <person name="Talla E."/>
            <person name="Marck C."/>
            <person name="Goffeau A."/>
            <person name="Barbe V."/>
            <person name="Baret P."/>
            <person name="Baronian K."/>
            <person name="Beier S."/>
            <person name="Bleykasten C."/>
            <person name="Bode R."/>
            <person name="Casaregola S."/>
            <person name="Despons L."/>
            <person name="Fairhead C."/>
            <person name="Giersberg M."/>
            <person name="Gierski P."/>
            <person name="Hahnel U."/>
            <person name="Hartmann A."/>
            <person name="Jankowska D."/>
            <person name="Jubin C."/>
            <person name="Jung P."/>
            <person name="Lafontaine I."/>
            <person name="Leh-Louis V."/>
            <person name="Lemaire M."/>
            <person name="Marcet-Houben M."/>
            <person name="Mascher M."/>
            <person name="Morel G."/>
            <person name="Richard G.-F."/>
            <person name="Riechen J."/>
            <person name="Sacerdot C."/>
            <person name="Sarkar A."/>
            <person name="Savel G."/>
            <person name="Schacherer J."/>
            <person name="Sherman D."/>
            <person name="Straub M.-L."/>
            <person name="Stein N."/>
            <person name="Thierry A."/>
            <person name="Trautwein-Schult A."/>
            <person name="Westhof E."/>
            <person name="Worch S."/>
            <person name="Dujon B."/>
            <person name="Souciet J.-L."/>
            <person name="Wincker P."/>
            <person name="Scholz U."/>
            <person name="Neuveglise N."/>
        </authorList>
    </citation>
    <scope>NUCLEOTIDE SEQUENCE</scope>
    <source>
        <strain evidence="13">LS3</strain>
    </source>
</reference>
<organism evidence="13">
    <name type="scientific">Blastobotrys adeninivorans</name>
    <name type="common">Yeast</name>
    <name type="synonym">Arxula adeninivorans</name>
    <dbReference type="NCBI Taxonomy" id="409370"/>
    <lineage>
        <taxon>Eukaryota</taxon>
        <taxon>Fungi</taxon>
        <taxon>Dikarya</taxon>
        <taxon>Ascomycota</taxon>
        <taxon>Saccharomycotina</taxon>
        <taxon>Dipodascomycetes</taxon>
        <taxon>Dipodascales</taxon>
        <taxon>Trichomonascaceae</taxon>
        <taxon>Blastobotrys</taxon>
    </lineage>
</organism>
<accession>A0A060TGZ8</accession>
<dbReference type="Gene3D" id="1.10.510.10">
    <property type="entry name" value="Transferase(Phosphotransferase) domain 1"/>
    <property type="match status" value="1"/>
</dbReference>
<evidence type="ECO:0000313" key="13">
    <source>
        <dbReference type="EMBL" id="CDP38446.1"/>
    </source>
</evidence>
<evidence type="ECO:0000256" key="5">
    <source>
        <dbReference type="ARBA" id="ARBA00022777"/>
    </source>
</evidence>
<evidence type="ECO:0000256" key="3">
    <source>
        <dbReference type="ARBA" id="ARBA00022679"/>
    </source>
</evidence>
<keyword evidence="5" id="KW-0418">Kinase</keyword>
<dbReference type="GO" id="GO:0030003">
    <property type="term" value="P:intracellular monoatomic cation homeostasis"/>
    <property type="evidence" value="ECO:0007669"/>
    <property type="project" value="TreeGrafter"/>
</dbReference>
<dbReference type="GO" id="GO:0004674">
    <property type="term" value="F:protein serine/threonine kinase activity"/>
    <property type="evidence" value="ECO:0007669"/>
    <property type="project" value="UniProtKB-KW"/>
</dbReference>
<evidence type="ECO:0000259" key="12">
    <source>
        <dbReference type="PROSITE" id="PS50011"/>
    </source>
</evidence>
<dbReference type="AlphaFoldDB" id="A0A060TGZ8"/>
<reference evidence="13" key="1">
    <citation type="submission" date="2014-02" db="EMBL/GenBank/DDBJ databases">
        <authorList>
            <person name="Genoscope - CEA"/>
        </authorList>
    </citation>
    <scope>NUCLEOTIDE SEQUENCE</scope>
    <source>
        <strain evidence="13">LS3</strain>
    </source>
</reference>
<dbReference type="EC" id="2.7.11.1" evidence="1"/>
<keyword evidence="4 10" id="KW-0547">Nucleotide-binding</keyword>
<evidence type="ECO:0000256" key="4">
    <source>
        <dbReference type="ARBA" id="ARBA00022741"/>
    </source>
</evidence>
<dbReference type="InterPro" id="IPR017441">
    <property type="entry name" value="Protein_kinase_ATP_BS"/>
</dbReference>
<feature type="domain" description="Protein kinase" evidence="12">
    <location>
        <begin position="232"/>
        <end position="504"/>
    </location>
</feature>
<dbReference type="FunFam" id="1.10.510.10:FF:000183">
    <property type="entry name" value="Serine/threonine-protein kinase hal4"/>
    <property type="match status" value="1"/>
</dbReference>
<dbReference type="EMBL" id="HG937694">
    <property type="protein sequence ID" value="CDP38446.1"/>
    <property type="molecule type" value="Genomic_DNA"/>
</dbReference>
<evidence type="ECO:0000256" key="9">
    <source>
        <dbReference type="ARBA" id="ARBA00078109"/>
    </source>
</evidence>
<dbReference type="GO" id="GO:0005829">
    <property type="term" value="C:cytosol"/>
    <property type="evidence" value="ECO:0007669"/>
    <property type="project" value="TreeGrafter"/>
</dbReference>
<protein>
    <recommendedName>
        <fullName evidence="1">non-specific serine/threonine protein kinase</fullName>
        <ecNumber evidence="1">2.7.11.1</ecNumber>
    </recommendedName>
    <alternativeName>
        <fullName evidence="9">Halotolerance protein 4</fullName>
    </alternativeName>
</protein>
<keyword evidence="3" id="KW-0808">Transferase</keyword>
<evidence type="ECO:0000256" key="6">
    <source>
        <dbReference type="ARBA" id="ARBA00022840"/>
    </source>
</evidence>
<dbReference type="InterPro" id="IPR000719">
    <property type="entry name" value="Prot_kinase_dom"/>
</dbReference>
<dbReference type="PANTHER" id="PTHR24343">
    <property type="entry name" value="SERINE/THREONINE KINASE"/>
    <property type="match status" value="1"/>
</dbReference>
<comment type="catalytic activity">
    <reaction evidence="7">
        <text>L-threonyl-[protein] + ATP = O-phospho-L-threonyl-[protein] + ADP + H(+)</text>
        <dbReference type="Rhea" id="RHEA:46608"/>
        <dbReference type="Rhea" id="RHEA-COMP:11060"/>
        <dbReference type="Rhea" id="RHEA-COMP:11605"/>
        <dbReference type="ChEBI" id="CHEBI:15378"/>
        <dbReference type="ChEBI" id="CHEBI:30013"/>
        <dbReference type="ChEBI" id="CHEBI:30616"/>
        <dbReference type="ChEBI" id="CHEBI:61977"/>
        <dbReference type="ChEBI" id="CHEBI:456216"/>
        <dbReference type="EC" id="2.7.11.1"/>
    </reaction>
</comment>
<evidence type="ECO:0000256" key="10">
    <source>
        <dbReference type="PROSITE-ProRule" id="PRU10141"/>
    </source>
</evidence>
<dbReference type="PhylomeDB" id="A0A060TGZ8"/>
<name>A0A060TGZ8_BLAAD</name>
<dbReference type="SUPFAM" id="SSF56112">
    <property type="entry name" value="Protein kinase-like (PK-like)"/>
    <property type="match status" value="1"/>
</dbReference>
<feature type="binding site" evidence="10">
    <location>
        <position position="266"/>
    </location>
    <ligand>
        <name>ATP</name>
        <dbReference type="ChEBI" id="CHEBI:30616"/>
    </ligand>
</feature>
<feature type="compositionally biased region" description="Basic and acidic residues" evidence="11">
    <location>
        <begin position="36"/>
        <end position="58"/>
    </location>
</feature>
<feature type="compositionally biased region" description="Basic and acidic residues" evidence="11">
    <location>
        <begin position="97"/>
        <end position="108"/>
    </location>
</feature>
<feature type="region of interest" description="Disordered" evidence="11">
    <location>
        <begin position="162"/>
        <end position="199"/>
    </location>
</feature>